<keyword evidence="1" id="KW-0812">Transmembrane</keyword>
<dbReference type="PANTHER" id="PTHR34220:SF7">
    <property type="entry name" value="SENSOR HISTIDINE KINASE YPDA"/>
    <property type="match status" value="1"/>
</dbReference>
<feature type="transmembrane region" description="Helical" evidence="1">
    <location>
        <begin position="80"/>
        <end position="106"/>
    </location>
</feature>
<keyword evidence="1" id="KW-0472">Membrane</keyword>
<feature type="transmembrane region" description="Helical" evidence="1">
    <location>
        <begin position="21"/>
        <end position="38"/>
    </location>
</feature>
<comment type="caution">
    <text evidence="3">The sequence shown here is derived from an EMBL/GenBank/DDBJ whole genome shotgun (WGS) entry which is preliminary data.</text>
</comment>
<evidence type="ECO:0000259" key="2">
    <source>
        <dbReference type="Pfam" id="PF06580"/>
    </source>
</evidence>
<dbReference type="Pfam" id="PF06580">
    <property type="entry name" value="His_kinase"/>
    <property type="match status" value="1"/>
</dbReference>
<organism evidence="3 4">
    <name type="scientific">Pseudoalteromonas rubra</name>
    <dbReference type="NCBI Taxonomy" id="43658"/>
    <lineage>
        <taxon>Bacteria</taxon>
        <taxon>Pseudomonadati</taxon>
        <taxon>Pseudomonadota</taxon>
        <taxon>Gammaproteobacteria</taxon>
        <taxon>Alteromonadales</taxon>
        <taxon>Pseudoalteromonadaceae</taxon>
        <taxon>Pseudoalteromonas</taxon>
    </lineage>
</organism>
<dbReference type="InterPro" id="IPR010559">
    <property type="entry name" value="Sig_transdc_His_kin_internal"/>
</dbReference>
<dbReference type="GO" id="GO:0000155">
    <property type="term" value="F:phosphorelay sensor kinase activity"/>
    <property type="evidence" value="ECO:0007669"/>
    <property type="project" value="InterPro"/>
</dbReference>
<dbReference type="InterPro" id="IPR050640">
    <property type="entry name" value="Bact_2-comp_sensor_kinase"/>
</dbReference>
<dbReference type="OrthoDB" id="2514702at2"/>
<keyword evidence="4" id="KW-1185">Reference proteome</keyword>
<dbReference type="AlphaFoldDB" id="A0A0F4QI66"/>
<reference evidence="3 4" key="1">
    <citation type="journal article" date="2015" name="BMC Genomics">
        <title>Genome mining reveals unlocked bioactive potential of marine Gram-negative bacteria.</title>
        <authorList>
            <person name="Machado H."/>
            <person name="Sonnenschein E.C."/>
            <person name="Melchiorsen J."/>
            <person name="Gram L."/>
        </authorList>
    </citation>
    <scope>NUCLEOTIDE SEQUENCE [LARGE SCALE GENOMIC DNA]</scope>
    <source>
        <strain evidence="3 4">S2471</strain>
    </source>
</reference>
<feature type="domain" description="Signal transduction histidine kinase internal region" evidence="2">
    <location>
        <begin position="152"/>
        <end position="229"/>
    </location>
</feature>
<dbReference type="Gene3D" id="3.30.565.10">
    <property type="entry name" value="Histidine kinase-like ATPase, C-terminal domain"/>
    <property type="match status" value="1"/>
</dbReference>
<name>A0A0F4QI66_9GAMM</name>
<dbReference type="SUPFAM" id="SSF55874">
    <property type="entry name" value="ATPase domain of HSP90 chaperone/DNA topoisomerase II/histidine kinase"/>
    <property type="match status" value="1"/>
</dbReference>
<dbReference type="Proteomes" id="UP000033452">
    <property type="component" value="Unassembled WGS sequence"/>
</dbReference>
<keyword evidence="1" id="KW-1133">Transmembrane helix</keyword>
<accession>A0A0F4QI66</accession>
<evidence type="ECO:0000313" key="4">
    <source>
        <dbReference type="Proteomes" id="UP000033452"/>
    </source>
</evidence>
<sequence length="347" mass="38579">MDKSEAIGLGLLKAMVSERGVLAMLIASQSLSFIYTLADYDDFWLTLGLVSLFTHSNALLSLALIALISVFKVSKPQQNGVLELSIVFVVFISVCIGLSIGIQFTPLSSHVPIDWGPVFSHSAICCFVVVILLYFMSIYIDNVNALALASRAEIDALQARIRPHFLHNTLNTLAELTHENAADAEQAALLLARLMRVSLAEKKWHTIADEVALTKDYLSLERFRFEQRLQVQWQIEDALLSVPIPTLTLQPLVENAVLHGIEKRVQGGTIHIQIEQVDEVIILRVTNPLPHSVHHSSGNGIATKNIDKRLSLYYQRRASLRIERDSDKFVATILLPDTGAYELSDFG</sequence>
<gene>
    <name evidence="3" type="ORF">TW77_19680</name>
</gene>
<dbReference type="InterPro" id="IPR036890">
    <property type="entry name" value="HATPase_C_sf"/>
</dbReference>
<evidence type="ECO:0000256" key="1">
    <source>
        <dbReference type="SAM" id="Phobius"/>
    </source>
</evidence>
<dbReference type="GO" id="GO:0016020">
    <property type="term" value="C:membrane"/>
    <property type="evidence" value="ECO:0007669"/>
    <property type="project" value="InterPro"/>
</dbReference>
<dbReference type="PATRIC" id="fig|43658.5.peg.4161"/>
<dbReference type="PANTHER" id="PTHR34220">
    <property type="entry name" value="SENSOR HISTIDINE KINASE YPDA"/>
    <property type="match status" value="1"/>
</dbReference>
<protein>
    <recommendedName>
        <fullName evidence="2">Signal transduction histidine kinase internal region domain-containing protein</fullName>
    </recommendedName>
</protein>
<proteinExistence type="predicted"/>
<dbReference type="EMBL" id="JXYA01000052">
    <property type="protein sequence ID" value="KJZ06357.1"/>
    <property type="molecule type" value="Genomic_DNA"/>
</dbReference>
<feature type="transmembrane region" description="Helical" evidence="1">
    <location>
        <begin position="118"/>
        <end position="140"/>
    </location>
</feature>
<dbReference type="RefSeq" id="WP_046006679.1">
    <property type="nucleotide sequence ID" value="NZ_JXYA01000052.1"/>
</dbReference>
<feature type="transmembrane region" description="Helical" evidence="1">
    <location>
        <begin position="44"/>
        <end position="68"/>
    </location>
</feature>
<evidence type="ECO:0000313" key="3">
    <source>
        <dbReference type="EMBL" id="KJZ06357.1"/>
    </source>
</evidence>